<dbReference type="SUPFAM" id="SSF56784">
    <property type="entry name" value="HAD-like"/>
    <property type="match status" value="1"/>
</dbReference>
<gene>
    <name evidence="1" type="ORF">SAMN06265377_2482</name>
</gene>
<keyword evidence="2" id="KW-1185">Reference proteome</keyword>
<dbReference type="RefSeq" id="WP_097046094.1">
    <property type="nucleotide sequence ID" value="NZ_OBEH01000003.1"/>
</dbReference>
<dbReference type="OrthoDB" id="9797415at2"/>
<organism evidence="1 2">
    <name type="scientific">Flagellimonas pacifica</name>
    <dbReference type="NCBI Taxonomy" id="1247520"/>
    <lineage>
        <taxon>Bacteria</taxon>
        <taxon>Pseudomonadati</taxon>
        <taxon>Bacteroidota</taxon>
        <taxon>Flavobacteriia</taxon>
        <taxon>Flavobacteriales</taxon>
        <taxon>Flavobacteriaceae</taxon>
        <taxon>Flagellimonas</taxon>
    </lineage>
</organism>
<dbReference type="Gene3D" id="3.40.50.1000">
    <property type="entry name" value="HAD superfamily/HAD-like"/>
    <property type="match status" value="1"/>
</dbReference>
<name>A0A285MVT9_9FLAO</name>
<dbReference type="SFLD" id="SFLDG01129">
    <property type="entry name" value="C1.5:_HAD__Beta-PGM__Phosphata"/>
    <property type="match status" value="1"/>
</dbReference>
<protein>
    <submittedName>
        <fullName evidence="1">Putative hydrolase of the HAD superfamily</fullName>
    </submittedName>
</protein>
<dbReference type="CDD" id="cd02603">
    <property type="entry name" value="HAD_sEH-N_like"/>
    <property type="match status" value="1"/>
</dbReference>
<dbReference type="Proteomes" id="UP000219048">
    <property type="component" value="Unassembled WGS sequence"/>
</dbReference>
<dbReference type="InterPro" id="IPR023198">
    <property type="entry name" value="PGP-like_dom2"/>
</dbReference>
<reference evidence="2" key="1">
    <citation type="submission" date="2017-09" db="EMBL/GenBank/DDBJ databases">
        <authorList>
            <person name="Varghese N."/>
            <person name="Submissions S."/>
        </authorList>
    </citation>
    <scope>NUCLEOTIDE SEQUENCE [LARGE SCALE GENOMIC DNA]</scope>
    <source>
        <strain evidence="2">DSM 25885</strain>
    </source>
</reference>
<dbReference type="PANTHER" id="PTHR43611">
    <property type="entry name" value="ALPHA-D-GLUCOSE 1-PHOSPHATE PHOSPHATASE"/>
    <property type="match status" value="1"/>
</dbReference>
<keyword evidence="1" id="KW-0378">Hydrolase</keyword>
<dbReference type="NCBIfam" id="TIGR01509">
    <property type="entry name" value="HAD-SF-IA-v3"/>
    <property type="match status" value="1"/>
</dbReference>
<dbReference type="GO" id="GO:0016787">
    <property type="term" value="F:hydrolase activity"/>
    <property type="evidence" value="ECO:0007669"/>
    <property type="project" value="UniProtKB-KW"/>
</dbReference>
<proteinExistence type="predicted"/>
<sequence length="200" mass="23270">MIKNIIFDFGDIFIDLDKPATARAMEKFGFKNLTPELDAIFKEYEKGVISSPNFLQKVATYFPKASEKDLIDAWNAILKDFPDSRLEFVEHLAKENNYRLFLLSNTNDIHIRYVEEQIGKDKFNRFKNSFETFHLSYEMGMRKPDVEIFEFVLKTDNLVASETLFIDDTKENTDAASSIGIKSWHLQVGKEDITQLKSYL</sequence>
<dbReference type="PANTHER" id="PTHR43611:SF3">
    <property type="entry name" value="FLAVIN MONONUCLEOTIDE HYDROLASE 1, CHLOROPLATIC"/>
    <property type="match status" value="1"/>
</dbReference>
<evidence type="ECO:0000313" key="2">
    <source>
        <dbReference type="Proteomes" id="UP000219048"/>
    </source>
</evidence>
<dbReference type="SFLD" id="SFLDS00003">
    <property type="entry name" value="Haloacid_Dehalogenase"/>
    <property type="match status" value="1"/>
</dbReference>
<dbReference type="Gene3D" id="1.10.150.240">
    <property type="entry name" value="Putative phosphatase, domain 2"/>
    <property type="match status" value="1"/>
</dbReference>
<dbReference type="AlphaFoldDB" id="A0A285MVT9"/>
<dbReference type="Pfam" id="PF00702">
    <property type="entry name" value="Hydrolase"/>
    <property type="match status" value="1"/>
</dbReference>
<evidence type="ECO:0000313" key="1">
    <source>
        <dbReference type="EMBL" id="SNZ00657.1"/>
    </source>
</evidence>
<dbReference type="EMBL" id="OBEH01000003">
    <property type="protein sequence ID" value="SNZ00657.1"/>
    <property type="molecule type" value="Genomic_DNA"/>
</dbReference>
<accession>A0A285MVT9</accession>
<dbReference type="InterPro" id="IPR036412">
    <property type="entry name" value="HAD-like_sf"/>
</dbReference>
<dbReference type="InterPro" id="IPR023214">
    <property type="entry name" value="HAD_sf"/>
</dbReference>
<dbReference type="InterPro" id="IPR006439">
    <property type="entry name" value="HAD-SF_hydro_IA"/>
</dbReference>